<dbReference type="InterPro" id="IPR018391">
    <property type="entry name" value="PQQ_b-propeller_rpt"/>
</dbReference>
<feature type="domain" description="EMC1 first beta-propeller" evidence="14">
    <location>
        <begin position="23"/>
        <end position="123"/>
    </location>
</feature>
<evidence type="ECO:0000313" key="16">
    <source>
        <dbReference type="Proteomes" id="UP001154078"/>
    </source>
</evidence>
<dbReference type="InterPro" id="IPR026895">
    <property type="entry name" value="EMC1"/>
</dbReference>
<gene>
    <name evidence="15" type="ORF">MELIAE_LOCUS1365</name>
</gene>
<evidence type="ECO:0000256" key="8">
    <source>
        <dbReference type="ARBA" id="ARBA00022989"/>
    </source>
</evidence>
<evidence type="ECO:0000256" key="10">
    <source>
        <dbReference type="ARBA" id="ARBA00023180"/>
    </source>
</evidence>
<keyword evidence="8 11" id="KW-1133">Transmembrane helix</keyword>
<dbReference type="OrthoDB" id="28092at2759"/>
<evidence type="ECO:0000256" key="3">
    <source>
        <dbReference type="ARBA" id="ARBA00011276"/>
    </source>
</evidence>
<keyword evidence="7" id="KW-0256">Endoplasmic reticulum</keyword>
<dbReference type="EMBL" id="OV121132">
    <property type="protein sequence ID" value="CAH0547358.1"/>
    <property type="molecule type" value="Genomic_DNA"/>
</dbReference>
<dbReference type="InterPro" id="IPR011047">
    <property type="entry name" value="Quinoprotein_ADH-like_sf"/>
</dbReference>
<keyword evidence="5 11" id="KW-0812">Transmembrane</keyword>
<feature type="transmembrane region" description="Helical" evidence="11">
    <location>
        <begin position="841"/>
        <end position="861"/>
    </location>
</feature>
<reference evidence="15" key="1">
    <citation type="submission" date="2021-12" db="EMBL/GenBank/DDBJ databases">
        <authorList>
            <person name="King R."/>
        </authorList>
    </citation>
    <scope>NUCLEOTIDE SEQUENCE</scope>
</reference>
<dbReference type="Pfam" id="PF25293">
    <property type="entry name" value="Beta-prop_EMC1_N"/>
    <property type="match status" value="1"/>
</dbReference>
<comment type="subcellular location">
    <subcellularLocation>
        <location evidence="1">Endoplasmic reticulum membrane</location>
        <topology evidence="1">Single-pass type I membrane protein</topology>
    </subcellularLocation>
</comment>
<dbReference type="SMART" id="SM00564">
    <property type="entry name" value="PQQ"/>
    <property type="match status" value="2"/>
</dbReference>
<dbReference type="PANTHER" id="PTHR21573:SF0">
    <property type="entry name" value="ER MEMBRANE PROTEIN COMPLEX SUBUNIT 1"/>
    <property type="match status" value="1"/>
</dbReference>
<dbReference type="SUPFAM" id="SSF50998">
    <property type="entry name" value="Quinoprotein alcohol dehydrogenase-like"/>
    <property type="match status" value="1"/>
</dbReference>
<evidence type="ECO:0000256" key="2">
    <source>
        <dbReference type="ARBA" id="ARBA00007904"/>
    </source>
</evidence>
<keyword evidence="10" id="KW-0325">Glycoprotein</keyword>
<protein>
    <recommendedName>
        <fullName evidence="4">ER membrane protein complex subunit 1</fullName>
    </recommendedName>
</protein>
<feature type="domain" description="ER membrane protein complex subunit 1 C-terminal" evidence="13">
    <location>
        <begin position="668"/>
        <end position="870"/>
    </location>
</feature>
<keyword evidence="16" id="KW-1185">Reference proteome</keyword>
<feature type="chain" id="PRO_5040470764" description="ER membrane protein complex subunit 1" evidence="12">
    <location>
        <begin position="24"/>
        <end position="871"/>
    </location>
</feature>
<evidence type="ECO:0000313" key="15">
    <source>
        <dbReference type="EMBL" id="CAH0547358.1"/>
    </source>
</evidence>
<comment type="similarity">
    <text evidence="2">Belongs to the EMC1 family.</text>
</comment>
<evidence type="ECO:0000256" key="11">
    <source>
        <dbReference type="SAM" id="Phobius"/>
    </source>
</evidence>
<evidence type="ECO:0000256" key="1">
    <source>
        <dbReference type="ARBA" id="ARBA00004115"/>
    </source>
</evidence>
<dbReference type="Gene3D" id="2.130.10.10">
    <property type="entry name" value="YVTN repeat-like/Quinoprotein amine dehydrogenase"/>
    <property type="match status" value="1"/>
</dbReference>
<evidence type="ECO:0000256" key="4">
    <source>
        <dbReference type="ARBA" id="ARBA00020824"/>
    </source>
</evidence>
<sequence length="871" mass="97159">MANIRSICIITINLTLLSCLSHALYEDQVGKFDWKKSYVGKVKFAEFDARKLVVGTEENVVAALSSKTGNVLWRQVMEDPSEQNIELLKIEKDIITVSGNENLWTVRSWDVGTGNLITEWIISVDKVVLYKFDVKDNNLYVVAHDGSMLNVRVFDVQTGLVKSSLQIPFVATNNQCILVQTYYACLVHNVVNYVQLKDNSKVSTIPLQSSENAKISTYKSVTPAIIITTSSVNSEIVFFNGDNHQKHITPVMPNAIGVIDSGTPLIFQLEGTKNPSNLLIKSTIVTNGEELTREFEYPHGLGKPELAAAQCIDHVCNLLLSSADNALLLVRFPEAKVMWTREEALSKIVATEFLELPVSELDASIENEFKGGNVISMFLHRITTQCRQLSNLVFGSQFLANTGLVRDDFGLHKIIVVATKSGKLFGIDTLTGSLAWTYRLPNVKPFKMLDSEKMLLFVQRTARYAPLPAQCTLLAEDSITGNGIIIQFDPITGYSEKSIIRLNYKIRQALLLPNDDENHVKPLVVYSDKGDAFIYPESANTAIATHASHTYLYTVDVNKNTLNGHNLYREGENIKTTLSWTVNLGPSKLVALSAKSPIERVHSQGRVLPDRSVYYKYVNPNLLAVATIADDPIHKNVLSIYLIDGVTGFVAYSTSHKRAKGPIHLVHSENWLVYSFFSERFRRTEVVAAELYEGSTQSNSTVFSSLAISQLPHVETSSYILPAFPLTLAVSLTERGITNKFLFFALNNGVVEIPWLLLQPRFANVACGPEESCIPYMPEVPLPNEAYINYNQTLERIQGIAVAPARLESTSHVLVYGLDLFYTRVAPSKTFDLLKEDFDHILIILVLVGLVIVSFITKYFASQKMLKQAWK</sequence>
<dbReference type="InterPro" id="IPR011678">
    <property type="entry name" value="EMC1_C"/>
</dbReference>
<comment type="subunit">
    <text evidence="3">Component of the ER membrane protein complex (EMC).</text>
</comment>
<organism evidence="15 16">
    <name type="scientific">Brassicogethes aeneus</name>
    <name type="common">Rape pollen beetle</name>
    <name type="synonym">Meligethes aeneus</name>
    <dbReference type="NCBI Taxonomy" id="1431903"/>
    <lineage>
        <taxon>Eukaryota</taxon>
        <taxon>Metazoa</taxon>
        <taxon>Ecdysozoa</taxon>
        <taxon>Arthropoda</taxon>
        <taxon>Hexapoda</taxon>
        <taxon>Insecta</taxon>
        <taxon>Pterygota</taxon>
        <taxon>Neoptera</taxon>
        <taxon>Endopterygota</taxon>
        <taxon>Coleoptera</taxon>
        <taxon>Polyphaga</taxon>
        <taxon>Cucujiformia</taxon>
        <taxon>Nitidulidae</taxon>
        <taxon>Meligethinae</taxon>
        <taxon>Brassicogethes</taxon>
    </lineage>
</organism>
<dbReference type="PANTHER" id="PTHR21573">
    <property type="entry name" value="ER MEMBRANE PROTEIN COMPLEX SUBUNIT 1"/>
    <property type="match status" value="1"/>
</dbReference>
<dbReference type="Proteomes" id="UP001154078">
    <property type="component" value="Chromosome 1"/>
</dbReference>
<dbReference type="AlphaFoldDB" id="A0A9P0API4"/>
<proteinExistence type="inferred from homology"/>
<keyword evidence="6 12" id="KW-0732">Signal</keyword>
<accession>A0A9P0API4</accession>
<evidence type="ECO:0000256" key="7">
    <source>
        <dbReference type="ARBA" id="ARBA00022824"/>
    </source>
</evidence>
<dbReference type="InterPro" id="IPR058545">
    <property type="entry name" value="Beta-prop_EMC1_1st"/>
</dbReference>
<dbReference type="Pfam" id="PF07774">
    <property type="entry name" value="EMC1_C"/>
    <property type="match status" value="1"/>
</dbReference>
<name>A0A9P0API4_BRAAE</name>
<dbReference type="InterPro" id="IPR015943">
    <property type="entry name" value="WD40/YVTN_repeat-like_dom_sf"/>
</dbReference>
<evidence type="ECO:0000256" key="9">
    <source>
        <dbReference type="ARBA" id="ARBA00023136"/>
    </source>
</evidence>
<dbReference type="GO" id="GO:0034975">
    <property type="term" value="P:protein folding in endoplasmic reticulum"/>
    <property type="evidence" value="ECO:0007669"/>
    <property type="project" value="TreeGrafter"/>
</dbReference>
<evidence type="ECO:0000259" key="13">
    <source>
        <dbReference type="Pfam" id="PF07774"/>
    </source>
</evidence>
<feature type="signal peptide" evidence="12">
    <location>
        <begin position="1"/>
        <end position="23"/>
    </location>
</feature>
<keyword evidence="9 11" id="KW-0472">Membrane</keyword>
<evidence type="ECO:0000256" key="5">
    <source>
        <dbReference type="ARBA" id="ARBA00022692"/>
    </source>
</evidence>
<evidence type="ECO:0000256" key="6">
    <source>
        <dbReference type="ARBA" id="ARBA00022729"/>
    </source>
</evidence>
<evidence type="ECO:0000259" key="14">
    <source>
        <dbReference type="Pfam" id="PF25293"/>
    </source>
</evidence>
<dbReference type="GO" id="GO:0072546">
    <property type="term" value="C:EMC complex"/>
    <property type="evidence" value="ECO:0007669"/>
    <property type="project" value="InterPro"/>
</dbReference>
<dbReference type="PROSITE" id="PS51257">
    <property type="entry name" value="PROKAR_LIPOPROTEIN"/>
    <property type="match status" value="1"/>
</dbReference>
<evidence type="ECO:0000256" key="12">
    <source>
        <dbReference type="SAM" id="SignalP"/>
    </source>
</evidence>